<dbReference type="Proteomes" id="UP000223968">
    <property type="component" value="Unassembled WGS sequence"/>
</dbReference>
<gene>
    <name evidence="1" type="ORF">AJ79_05788</name>
</gene>
<organism evidence="1 2">
    <name type="scientific">Helicocarpus griseus UAMH5409</name>
    <dbReference type="NCBI Taxonomy" id="1447875"/>
    <lineage>
        <taxon>Eukaryota</taxon>
        <taxon>Fungi</taxon>
        <taxon>Dikarya</taxon>
        <taxon>Ascomycota</taxon>
        <taxon>Pezizomycotina</taxon>
        <taxon>Eurotiomycetes</taxon>
        <taxon>Eurotiomycetidae</taxon>
        <taxon>Onygenales</taxon>
        <taxon>Ajellomycetaceae</taxon>
        <taxon>Helicocarpus</taxon>
    </lineage>
</organism>
<accession>A0A2B7XJG0</accession>
<name>A0A2B7XJG0_9EURO</name>
<dbReference type="EMBL" id="PDNB01000095">
    <property type="protein sequence ID" value="PGH09059.1"/>
    <property type="molecule type" value="Genomic_DNA"/>
</dbReference>
<protein>
    <submittedName>
        <fullName evidence="1">Uncharacterized protein</fullName>
    </submittedName>
</protein>
<dbReference type="AlphaFoldDB" id="A0A2B7XJG0"/>
<evidence type="ECO:0000313" key="1">
    <source>
        <dbReference type="EMBL" id="PGH09059.1"/>
    </source>
</evidence>
<evidence type="ECO:0000313" key="2">
    <source>
        <dbReference type="Proteomes" id="UP000223968"/>
    </source>
</evidence>
<comment type="caution">
    <text evidence="1">The sequence shown here is derived from an EMBL/GenBank/DDBJ whole genome shotgun (WGS) entry which is preliminary data.</text>
</comment>
<proteinExistence type="predicted"/>
<sequence>MEAQIPEEFLVPLQGEFSGPRPTYHEGEDAHDMSNLRFNFLCKPQYEIAAGEPMRVPIVLKINATQCADNPLRNCKFAAFVTVEEPTALTNNPRHLKHYQQFYVPFLPVNRRDGGAL</sequence>
<reference evidence="1 2" key="1">
    <citation type="submission" date="2017-10" db="EMBL/GenBank/DDBJ databases">
        <title>Comparative genomics in systemic dimorphic fungi from Ajellomycetaceae.</title>
        <authorList>
            <person name="Munoz J.F."/>
            <person name="Mcewen J.G."/>
            <person name="Clay O.K."/>
            <person name="Cuomo C.A."/>
        </authorList>
    </citation>
    <scope>NUCLEOTIDE SEQUENCE [LARGE SCALE GENOMIC DNA]</scope>
    <source>
        <strain evidence="1 2">UAMH5409</strain>
    </source>
</reference>
<keyword evidence="2" id="KW-1185">Reference proteome</keyword>